<dbReference type="EMBL" id="CP119078">
    <property type="protein sequence ID" value="WED42260.1"/>
    <property type="molecule type" value="Genomic_DNA"/>
</dbReference>
<dbReference type="SUPFAM" id="SSF56059">
    <property type="entry name" value="Glutathione synthetase ATP-binding domain-like"/>
    <property type="match status" value="1"/>
</dbReference>
<dbReference type="GO" id="GO:0003989">
    <property type="term" value="F:acetyl-CoA carboxylase activity"/>
    <property type="evidence" value="ECO:0007669"/>
    <property type="project" value="UniProtKB-EC"/>
</dbReference>
<evidence type="ECO:0000259" key="8">
    <source>
        <dbReference type="PROSITE" id="PS50975"/>
    </source>
</evidence>
<dbReference type="Gene3D" id="3.30.470.20">
    <property type="entry name" value="ATP-grasp fold, B domain"/>
    <property type="match status" value="1"/>
</dbReference>
<keyword evidence="2 10" id="KW-0436">Ligase</keyword>
<dbReference type="PROSITE" id="PS00188">
    <property type="entry name" value="BIOTIN"/>
    <property type="match status" value="1"/>
</dbReference>
<evidence type="ECO:0000256" key="3">
    <source>
        <dbReference type="ARBA" id="ARBA00022741"/>
    </source>
</evidence>
<dbReference type="PROSITE" id="PS00866">
    <property type="entry name" value="CPSASE_1"/>
    <property type="match status" value="1"/>
</dbReference>
<feature type="domain" description="Biotin carboxylation" evidence="9">
    <location>
        <begin position="1"/>
        <end position="446"/>
    </location>
</feature>
<dbReference type="Pfam" id="PF02786">
    <property type="entry name" value="CPSase_L_D2"/>
    <property type="match status" value="1"/>
</dbReference>
<reference evidence="10 11" key="1">
    <citation type="submission" date="2023-02" db="EMBL/GenBank/DDBJ databases">
        <title>Genome Sequence of L. cardiaca H63T.</title>
        <authorList>
            <person name="Lopez A.E."/>
            <person name="Cianciotto N.P."/>
        </authorList>
    </citation>
    <scope>NUCLEOTIDE SEQUENCE [LARGE SCALE GENOMIC DNA]</scope>
    <source>
        <strain evidence="10 11">H63</strain>
    </source>
</reference>
<dbReference type="InterPro" id="IPR011053">
    <property type="entry name" value="Single_hybrid_motif"/>
</dbReference>
<evidence type="ECO:0000259" key="9">
    <source>
        <dbReference type="PROSITE" id="PS50979"/>
    </source>
</evidence>
<dbReference type="RefSeq" id="WP_275088085.1">
    <property type="nucleotide sequence ID" value="NZ_CP119078.1"/>
</dbReference>
<evidence type="ECO:0000256" key="4">
    <source>
        <dbReference type="ARBA" id="ARBA00022840"/>
    </source>
</evidence>
<keyword evidence="4 6" id="KW-0067">ATP-binding</keyword>
<organism evidence="10 11">
    <name type="scientific">Legionella cardiaca</name>
    <dbReference type="NCBI Taxonomy" id="1071983"/>
    <lineage>
        <taxon>Bacteria</taxon>
        <taxon>Pseudomonadati</taxon>
        <taxon>Pseudomonadota</taxon>
        <taxon>Gammaproteobacteria</taxon>
        <taxon>Legionellales</taxon>
        <taxon>Legionellaceae</taxon>
        <taxon>Legionella</taxon>
    </lineage>
</organism>
<evidence type="ECO:0000256" key="5">
    <source>
        <dbReference type="ARBA" id="ARBA00023267"/>
    </source>
</evidence>
<evidence type="ECO:0000256" key="1">
    <source>
        <dbReference type="ARBA" id="ARBA00001953"/>
    </source>
</evidence>
<dbReference type="InterPro" id="IPR011761">
    <property type="entry name" value="ATP-grasp"/>
</dbReference>
<proteinExistence type="predicted"/>
<dbReference type="NCBIfam" id="NF006367">
    <property type="entry name" value="PRK08591.1"/>
    <property type="match status" value="1"/>
</dbReference>
<dbReference type="PANTHER" id="PTHR18866:SF33">
    <property type="entry name" value="METHYLCROTONOYL-COA CARBOXYLASE SUBUNIT ALPHA, MITOCHONDRIAL-RELATED"/>
    <property type="match status" value="1"/>
</dbReference>
<evidence type="ECO:0000256" key="2">
    <source>
        <dbReference type="ARBA" id="ARBA00022598"/>
    </source>
</evidence>
<dbReference type="SUPFAM" id="SSF52440">
    <property type="entry name" value="PreATP-grasp domain"/>
    <property type="match status" value="1"/>
</dbReference>
<dbReference type="EC" id="6.4.1.2" evidence="10"/>
<dbReference type="InterPro" id="IPR005482">
    <property type="entry name" value="Biotin_COase_C"/>
</dbReference>
<dbReference type="InterPro" id="IPR050856">
    <property type="entry name" value="Biotin_carboxylase_complex"/>
</dbReference>
<protein>
    <submittedName>
        <fullName evidence="10">Acetyl-CoA carboxylase biotin carboxylase subunit</fullName>
        <ecNumber evidence="10">6.4.1.2</ecNumber>
    </submittedName>
</protein>
<dbReference type="SUPFAM" id="SSF51230">
    <property type="entry name" value="Single hybrid motif"/>
    <property type="match status" value="1"/>
</dbReference>
<name>A0ABY8ANL5_9GAMM</name>
<feature type="domain" description="Lipoyl-binding" evidence="7">
    <location>
        <begin position="569"/>
        <end position="649"/>
    </location>
</feature>
<dbReference type="InterPro" id="IPR001882">
    <property type="entry name" value="Biotin_BS"/>
</dbReference>
<evidence type="ECO:0000313" key="11">
    <source>
        <dbReference type="Proteomes" id="UP001222087"/>
    </source>
</evidence>
<dbReference type="SUPFAM" id="SSF51246">
    <property type="entry name" value="Rudiment single hybrid motif"/>
    <property type="match status" value="1"/>
</dbReference>
<evidence type="ECO:0000259" key="7">
    <source>
        <dbReference type="PROSITE" id="PS50968"/>
    </source>
</evidence>
<dbReference type="InterPro" id="IPR005479">
    <property type="entry name" value="CPAse_ATP-bd"/>
</dbReference>
<evidence type="ECO:0000313" key="10">
    <source>
        <dbReference type="EMBL" id="WED42260.1"/>
    </source>
</evidence>
<dbReference type="InterPro" id="IPR011764">
    <property type="entry name" value="Biotin_carboxylation_dom"/>
</dbReference>
<dbReference type="PANTHER" id="PTHR18866">
    <property type="entry name" value="CARBOXYLASE:PYRUVATE/ACETYL-COA/PROPIONYL-COA CARBOXYLASE"/>
    <property type="match status" value="1"/>
</dbReference>
<dbReference type="Pfam" id="PF00364">
    <property type="entry name" value="Biotin_lipoyl"/>
    <property type="match status" value="1"/>
</dbReference>
<dbReference type="InterPro" id="IPR000089">
    <property type="entry name" value="Biotin_lipoyl"/>
</dbReference>
<dbReference type="CDD" id="cd06850">
    <property type="entry name" value="biotinyl_domain"/>
    <property type="match status" value="1"/>
</dbReference>
<dbReference type="PROSITE" id="PS50975">
    <property type="entry name" value="ATP_GRASP"/>
    <property type="match status" value="1"/>
</dbReference>
<dbReference type="Gene3D" id="2.40.50.100">
    <property type="match status" value="1"/>
</dbReference>
<dbReference type="PROSITE" id="PS00867">
    <property type="entry name" value="CPSASE_2"/>
    <property type="match status" value="1"/>
</dbReference>
<gene>
    <name evidence="10" type="ORF">PXX05_10010</name>
</gene>
<keyword evidence="3 6" id="KW-0547">Nucleotide-binding</keyword>
<dbReference type="PROSITE" id="PS50968">
    <property type="entry name" value="BIOTINYL_LIPOYL"/>
    <property type="match status" value="1"/>
</dbReference>
<keyword evidence="11" id="KW-1185">Reference proteome</keyword>
<feature type="domain" description="ATP-grasp" evidence="8">
    <location>
        <begin position="120"/>
        <end position="317"/>
    </location>
</feature>
<dbReference type="InterPro" id="IPR016185">
    <property type="entry name" value="PreATP-grasp_dom_sf"/>
</dbReference>
<sequence length="651" mass="72417">MFTKILIANRGEIACRIIKTCRQMGIHTIAVYSTADKDSRHVKEADSAFCIGEAPAKASYLNIEAIIAAAITSGAQAIHPGYGFLSENSLFAKACEEAGIVFIGPSIAAMEAMASKQLAKQLLEKTAVPLTPGYHGSEQTDERLLIEARRIGFPILLKAASGGGGKGMRAVHKEAEFAEALAGARRESMASFADDTMLIEKLILNPRHVEVQIMADNHGHVVHIFERDCSIQRRHQKIIEEAPAPNLSHSMRQGLAEAACEVARSINYRGAGTVEFLVDGNEHFYFMEMNTRLQVEHPVTEMITGFDLVTWQLKIAANEPLPYSQDKIIANGHAIECRIYAEDPHQGFIPSIGQLHFLKLPHGDGIRIDSGVDINSTITMYYDPMIAKLIAWGETREQALHRLQKALENYAIGGVKTNISFLQTICKHPRFAKADLSTDFLSQETIILPVPDKELALLMAASYDYLALTQQEQDPLYQESFAWQMHLASYWYRRYLVDGHLKEVKITPLSPNSFRLTLDEKEFNLRSQQFGDQLVIDDGRQTQLAFVDNQMQTITFYFKEGLIAVERFSWQNLDTQATKKGQLTAPMPATVVAILKNIGDNVKEGDSLIVLEAMKMEHTIHAPKDGVLAELFYDVGSQVNEGAELLALKTD</sequence>
<dbReference type="Pfam" id="PF00289">
    <property type="entry name" value="Biotin_carb_N"/>
    <property type="match status" value="1"/>
</dbReference>
<dbReference type="PROSITE" id="PS50979">
    <property type="entry name" value="BC"/>
    <property type="match status" value="1"/>
</dbReference>
<dbReference type="Proteomes" id="UP001222087">
    <property type="component" value="Chromosome"/>
</dbReference>
<accession>A0ABY8ANL5</accession>
<dbReference type="SMART" id="SM00878">
    <property type="entry name" value="Biotin_carb_C"/>
    <property type="match status" value="1"/>
</dbReference>
<keyword evidence="5" id="KW-0092">Biotin</keyword>
<dbReference type="InterPro" id="IPR011054">
    <property type="entry name" value="Rudment_hybrid_motif"/>
</dbReference>
<comment type="cofactor">
    <cofactor evidence="1">
        <name>biotin</name>
        <dbReference type="ChEBI" id="CHEBI:57586"/>
    </cofactor>
</comment>
<evidence type="ECO:0000256" key="6">
    <source>
        <dbReference type="PROSITE-ProRule" id="PRU00409"/>
    </source>
</evidence>
<dbReference type="Pfam" id="PF02785">
    <property type="entry name" value="Biotin_carb_C"/>
    <property type="match status" value="1"/>
</dbReference>
<dbReference type="InterPro" id="IPR005481">
    <property type="entry name" value="BC-like_N"/>
</dbReference>